<reference evidence="1" key="1">
    <citation type="journal article" date="2017" name="Science">
        <title>Giant viruses with an expanded complement of translation system components.</title>
        <authorList>
            <person name="Schulz F."/>
            <person name="Yutin N."/>
            <person name="Ivanova N.N."/>
            <person name="Ortega D.R."/>
            <person name="Lee T.K."/>
            <person name="Vierheilig J."/>
            <person name="Daims H."/>
            <person name="Horn M."/>
            <person name="Wagner M."/>
            <person name="Jensen G.J."/>
            <person name="Kyrpides N.C."/>
            <person name="Koonin E.V."/>
            <person name="Woyke T."/>
        </authorList>
    </citation>
    <scope>NUCLEOTIDE SEQUENCE</scope>
    <source>
        <strain evidence="1">CTV1</strain>
    </source>
</reference>
<gene>
    <name evidence="1" type="ORF">Catovirus_1_543</name>
</gene>
<sequence length="81" mass="9885">MLLNFIEMSLVEDNLYTNNKNKCQDFDYYYNKTEYSFPINSEYYDSFLEKITDVNIVNEMNNILKLRRIQRKNKNTHVSQN</sequence>
<dbReference type="EMBL" id="KY684083">
    <property type="protein sequence ID" value="ARF08493.1"/>
    <property type="molecule type" value="Genomic_DNA"/>
</dbReference>
<organism evidence="1">
    <name type="scientific">Catovirus CTV1</name>
    <dbReference type="NCBI Taxonomy" id="1977631"/>
    <lineage>
        <taxon>Viruses</taxon>
        <taxon>Varidnaviria</taxon>
        <taxon>Bamfordvirae</taxon>
        <taxon>Nucleocytoviricota</taxon>
        <taxon>Megaviricetes</taxon>
        <taxon>Imitervirales</taxon>
        <taxon>Mimiviridae</taxon>
        <taxon>Klosneuvirinae</taxon>
        <taxon>Catovirus</taxon>
    </lineage>
</organism>
<protein>
    <submittedName>
        <fullName evidence="1">Uncharacterized protein</fullName>
    </submittedName>
</protein>
<proteinExistence type="predicted"/>
<accession>A0A1V0S9X1</accession>
<evidence type="ECO:0000313" key="1">
    <source>
        <dbReference type="EMBL" id="ARF08493.1"/>
    </source>
</evidence>
<name>A0A1V0S9X1_9VIRU</name>